<dbReference type="Proteomes" id="UP000796880">
    <property type="component" value="Unassembled WGS sequence"/>
</dbReference>
<dbReference type="GO" id="GO:0030246">
    <property type="term" value="F:carbohydrate binding"/>
    <property type="evidence" value="ECO:0007669"/>
    <property type="project" value="UniProtKB-KW"/>
</dbReference>
<dbReference type="AlphaFoldDB" id="A0A8K0GQZ0"/>
<evidence type="ECO:0000256" key="16">
    <source>
        <dbReference type="ARBA" id="ARBA00047899"/>
    </source>
</evidence>
<dbReference type="Gene3D" id="1.10.510.10">
    <property type="entry name" value="Transferase(Phosphotransferase) domain 1"/>
    <property type="match status" value="1"/>
</dbReference>
<evidence type="ECO:0000256" key="2">
    <source>
        <dbReference type="ARBA" id="ARBA00022527"/>
    </source>
</evidence>
<dbReference type="InterPro" id="IPR036426">
    <property type="entry name" value="Bulb-type_lectin_dom_sf"/>
</dbReference>
<comment type="similarity">
    <text evidence="18">Belongs to the protein kinase superfamily. Ser/Thr protein kinase family.</text>
</comment>
<evidence type="ECO:0000256" key="5">
    <source>
        <dbReference type="ARBA" id="ARBA00022692"/>
    </source>
</evidence>
<dbReference type="Gene3D" id="2.90.10.30">
    <property type="match status" value="1"/>
</dbReference>
<comment type="caution">
    <text evidence="24">The sequence shown here is derived from an EMBL/GenBank/DDBJ whole genome shotgun (WGS) entry which is preliminary data.</text>
</comment>
<dbReference type="CDD" id="cd14066">
    <property type="entry name" value="STKc_IRAK"/>
    <property type="match status" value="1"/>
</dbReference>
<keyword evidence="3" id="KW-0245">EGF-like domain</keyword>
<keyword evidence="14" id="KW-0675">Receptor</keyword>
<dbReference type="Pfam" id="PF01453">
    <property type="entry name" value="B_lectin"/>
    <property type="match status" value="1"/>
</dbReference>
<comment type="catalytic activity">
    <reaction evidence="16 18">
        <text>L-threonyl-[protein] + ATP = O-phospho-L-threonyl-[protein] + ADP + H(+)</text>
        <dbReference type="Rhea" id="RHEA:46608"/>
        <dbReference type="Rhea" id="RHEA-COMP:11060"/>
        <dbReference type="Rhea" id="RHEA-COMP:11605"/>
        <dbReference type="ChEBI" id="CHEBI:15378"/>
        <dbReference type="ChEBI" id="CHEBI:30013"/>
        <dbReference type="ChEBI" id="CHEBI:30616"/>
        <dbReference type="ChEBI" id="CHEBI:61977"/>
        <dbReference type="ChEBI" id="CHEBI:456216"/>
        <dbReference type="EC" id="2.7.11.1"/>
    </reaction>
</comment>
<evidence type="ECO:0000256" key="9">
    <source>
        <dbReference type="ARBA" id="ARBA00022777"/>
    </source>
</evidence>
<evidence type="ECO:0000256" key="15">
    <source>
        <dbReference type="ARBA" id="ARBA00023180"/>
    </source>
</evidence>
<dbReference type="InterPro" id="IPR024171">
    <property type="entry name" value="SRK-like_kinase"/>
</dbReference>
<gene>
    <name evidence="24" type="ORF">FNV43_RR25229</name>
</gene>
<evidence type="ECO:0000256" key="17">
    <source>
        <dbReference type="ARBA" id="ARBA00048679"/>
    </source>
</evidence>
<dbReference type="PANTHER" id="PTHR47976:SF116">
    <property type="entry name" value="RECEPTOR-LIKE SERINE_THREONINE-PROTEIN KINASE"/>
    <property type="match status" value="1"/>
</dbReference>
<dbReference type="PIRSF" id="PIRSF000641">
    <property type="entry name" value="SRK"/>
    <property type="match status" value="1"/>
</dbReference>
<accession>A0A8K0GQZ0</accession>
<keyword evidence="12 20" id="KW-0472">Membrane</keyword>
<evidence type="ECO:0000256" key="12">
    <source>
        <dbReference type="ARBA" id="ARBA00023136"/>
    </source>
</evidence>
<evidence type="ECO:0000313" key="25">
    <source>
        <dbReference type="Proteomes" id="UP000796880"/>
    </source>
</evidence>
<dbReference type="InterPro" id="IPR011009">
    <property type="entry name" value="Kinase-like_dom_sf"/>
</dbReference>
<keyword evidence="15" id="KW-0325">Glycoprotein</keyword>
<evidence type="ECO:0000256" key="14">
    <source>
        <dbReference type="ARBA" id="ARBA00023170"/>
    </source>
</evidence>
<dbReference type="SUPFAM" id="SSF51110">
    <property type="entry name" value="alpha-D-mannose-specific plant lectins"/>
    <property type="match status" value="1"/>
</dbReference>
<dbReference type="FunFam" id="1.10.510.10:FF:000237">
    <property type="entry name" value="G-type lectin S-receptor-like serine/threonine-protein kinase"/>
    <property type="match status" value="1"/>
</dbReference>
<evidence type="ECO:0000256" key="19">
    <source>
        <dbReference type="PROSITE-ProRule" id="PRU10141"/>
    </source>
</evidence>
<keyword evidence="7" id="KW-0430">Lectin</keyword>
<organism evidence="24 25">
    <name type="scientific">Rhamnella rubrinervis</name>
    <dbReference type="NCBI Taxonomy" id="2594499"/>
    <lineage>
        <taxon>Eukaryota</taxon>
        <taxon>Viridiplantae</taxon>
        <taxon>Streptophyta</taxon>
        <taxon>Embryophyta</taxon>
        <taxon>Tracheophyta</taxon>
        <taxon>Spermatophyta</taxon>
        <taxon>Magnoliopsida</taxon>
        <taxon>eudicotyledons</taxon>
        <taxon>Gunneridae</taxon>
        <taxon>Pentapetalae</taxon>
        <taxon>rosids</taxon>
        <taxon>fabids</taxon>
        <taxon>Rosales</taxon>
        <taxon>Rhamnaceae</taxon>
        <taxon>rhamnoid group</taxon>
        <taxon>Rhamneae</taxon>
        <taxon>Rhamnella</taxon>
    </lineage>
</organism>
<dbReference type="PROSITE" id="PS50927">
    <property type="entry name" value="BULB_LECTIN"/>
    <property type="match status" value="1"/>
</dbReference>
<dbReference type="SUPFAM" id="SSF56112">
    <property type="entry name" value="Protein kinase-like (PK-like)"/>
    <property type="match status" value="1"/>
</dbReference>
<dbReference type="InterPro" id="IPR017441">
    <property type="entry name" value="Protein_kinase_ATP_BS"/>
</dbReference>
<keyword evidence="8 18" id="KW-0547">Nucleotide-binding</keyword>
<evidence type="ECO:0000256" key="4">
    <source>
        <dbReference type="ARBA" id="ARBA00022679"/>
    </source>
</evidence>
<evidence type="ECO:0000256" key="3">
    <source>
        <dbReference type="ARBA" id="ARBA00022536"/>
    </source>
</evidence>
<dbReference type="SMART" id="SM00220">
    <property type="entry name" value="S_TKc"/>
    <property type="match status" value="1"/>
</dbReference>
<evidence type="ECO:0000256" key="8">
    <source>
        <dbReference type="ARBA" id="ARBA00022741"/>
    </source>
</evidence>
<protein>
    <recommendedName>
        <fullName evidence="18">Receptor-like serine/threonine-protein kinase</fullName>
        <ecNumber evidence="18">2.7.11.1</ecNumber>
    </recommendedName>
</protein>
<keyword evidence="5 20" id="KW-0812">Transmembrane</keyword>
<feature type="transmembrane region" description="Helical" evidence="20">
    <location>
        <begin position="353"/>
        <end position="373"/>
    </location>
</feature>
<dbReference type="PROSITE" id="PS50011">
    <property type="entry name" value="PROTEIN_KINASE_DOM"/>
    <property type="match status" value="1"/>
</dbReference>
<dbReference type="PROSITE" id="PS00108">
    <property type="entry name" value="PROTEIN_KINASE_ST"/>
    <property type="match status" value="1"/>
</dbReference>
<evidence type="ECO:0000256" key="18">
    <source>
        <dbReference type="PIRNR" id="PIRNR000641"/>
    </source>
</evidence>
<evidence type="ECO:0000256" key="6">
    <source>
        <dbReference type="ARBA" id="ARBA00022729"/>
    </source>
</evidence>
<evidence type="ECO:0000256" key="13">
    <source>
        <dbReference type="ARBA" id="ARBA00023157"/>
    </source>
</evidence>
<comment type="subcellular location">
    <subcellularLocation>
        <location evidence="1">Membrane</location>
        <topology evidence="1">Single-pass type I membrane protein</topology>
    </subcellularLocation>
</comment>
<dbReference type="InterPro" id="IPR001480">
    <property type="entry name" value="Bulb-type_lectin_dom"/>
</dbReference>
<evidence type="ECO:0000256" key="11">
    <source>
        <dbReference type="ARBA" id="ARBA00022989"/>
    </source>
</evidence>
<feature type="signal peptide" evidence="21">
    <location>
        <begin position="1"/>
        <end position="19"/>
    </location>
</feature>
<feature type="domain" description="Bulb-type lectin" evidence="23">
    <location>
        <begin position="1"/>
        <end position="125"/>
    </location>
</feature>
<keyword evidence="6 21" id="KW-0732">Signal</keyword>
<evidence type="ECO:0000256" key="10">
    <source>
        <dbReference type="ARBA" id="ARBA00022840"/>
    </source>
</evidence>
<dbReference type="OrthoDB" id="5857966at2759"/>
<dbReference type="Pfam" id="PF00069">
    <property type="entry name" value="Pkinase"/>
    <property type="match status" value="1"/>
</dbReference>
<dbReference type="GO" id="GO:0005524">
    <property type="term" value="F:ATP binding"/>
    <property type="evidence" value="ECO:0007669"/>
    <property type="project" value="UniProtKB-UniRule"/>
</dbReference>
<comment type="catalytic activity">
    <reaction evidence="17 18">
        <text>L-seryl-[protein] + ATP = O-phospho-L-seryl-[protein] + ADP + H(+)</text>
        <dbReference type="Rhea" id="RHEA:17989"/>
        <dbReference type="Rhea" id="RHEA-COMP:9863"/>
        <dbReference type="Rhea" id="RHEA-COMP:11604"/>
        <dbReference type="ChEBI" id="CHEBI:15378"/>
        <dbReference type="ChEBI" id="CHEBI:29999"/>
        <dbReference type="ChEBI" id="CHEBI:30616"/>
        <dbReference type="ChEBI" id="CHEBI:83421"/>
        <dbReference type="ChEBI" id="CHEBI:456216"/>
        <dbReference type="EC" id="2.7.11.1"/>
    </reaction>
</comment>
<reference evidence="24" key="1">
    <citation type="submission" date="2020-03" db="EMBL/GenBank/DDBJ databases">
        <title>A high-quality chromosome-level genome assembly of a woody plant with both climbing and erect habits, Rhamnella rubrinervis.</title>
        <authorList>
            <person name="Lu Z."/>
            <person name="Yang Y."/>
            <person name="Zhu X."/>
            <person name="Sun Y."/>
        </authorList>
    </citation>
    <scope>NUCLEOTIDE SEQUENCE</scope>
    <source>
        <strain evidence="24">BYM</strain>
        <tissue evidence="24">Leaf</tissue>
    </source>
</reference>
<keyword evidence="25" id="KW-1185">Reference proteome</keyword>
<evidence type="ECO:0000256" key="21">
    <source>
        <dbReference type="SAM" id="SignalP"/>
    </source>
</evidence>
<dbReference type="GO" id="GO:0016020">
    <property type="term" value="C:membrane"/>
    <property type="evidence" value="ECO:0007669"/>
    <property type="project" value="UniProtKB-SubCell"/>
</dbReference>
<keyword evidence="10 18" id="KW-0067">ATP-binding</keyword>
<dbReference type="PROSITE" id="PS00107">
    <property type="entry name" value="PROTEIN_KINASE_ATP"/>
    <property type="match status" value="1"/>
</dbReference>
<dbReference type="InterPro" id="IPR051343">
    <property type="entry name" value="G-type_lectin_kinases/EP1-like"/>
</dbReference>
<dbReference type="Gene3D" id="3.30.200.20">
    <property type="entry name" value="Phosphorylase Kinase, domain 1"/>
    <property type="match status" value="1"/>
</dbReference>
<dbReference type="EMBL" id="VOIH02000011">
    <property type="protein sequence ID" value="KAF3434126.1"/>
    <property type="molecule type" value="Genomic_DNA"/>
</dbReference>
<dbReference type="SMART" id="SM00108">
    <property type="entry name" value="B_lectin"/>
    <property type="match status" value="1"/>
</dbReference>
<dbReference type="InterPro" id="IPR008271">
    <property type="entry name" value="Ser/Thr_kinase_AS"/>
</dbReference>
<keyword evidence="11 20" id="KW-1133">Transmembrane helix</keyword>
<keyword evidence="4 18" id="KW-0808">Transferase</keyword>
<keyword evidence="2 18" id="KW-0723">Serine/threonine-protein kinase</keyword>
<evidence type="ECO:0000259" key="23">
    <source>
        <dbReference type="PROSITE" id="PS50927"/>
    </source>
</evidence>
<evidence type="ECO:0000256" key="7">
    <source>
        <dbReference type="ARBA" id="ARBA00022734"/>
    </source>
</evidence>
<evidence type="ECO:0000259" key="22">
    <source>
        <dbReference type="PROSITE" id="PS50011"/>
    </source>
</evidence>
<sequence length="699" mass="78577">MQPLTQWQLEFFNLAMALAILHHPLDDHHDHGHDEELFLLAIWFDKIPDKTIVWYANGDKLAPEGSKVELTSSGSFMLNDPKGNVIWEAKTTNIVNGKVDYAEMLNNGNFVLANKAANDTYAWGTFKHPTDTMLPTQVLSNGGHLTSRQMQSNYLKGSQSLGYGDLGNLYIMGNNGSIVSNVTGISSFRYPKTEFYYRATLDFDGYFRKYAYPKTQRNGSSSATTQSWIRIWFIPQDICTSSIGQLGGGSCGFNTYCASKNGWPTCECLPGFIQSENGCVQEKMHTCELGGLNIEVFDNMFWPASANFDVVQPSNEENCSRSCLNDCNCVVAIIREGKCSKKKLPLSNGRLNISGSVFLNILFIMVTSFFFFFSYQKKKKITSTTETINLQSFTYDELRNATNGFKEELGRGAFGIVYKGVLSTSGSRNVIAVKKLDKVMRQGEKEFKAEVRALGKTHHKNLVTLIGFCDQGPNKLLIYEFMSNGPLANCLFRRRPMTRPDWHERIQIATGIARGLLYLHEECDTQIVHCDIKPHNILLDDSCTPRISDFGLAKLLMCGQSRTLTSIKGTKGYVAPEWFRNTPITAKVDVFSFGVVLMEIICCRKCLEHKRDENDEEVIAVLADWVCDCYKEGRLELIVGNDEEARSDMRKLETLVMVAIWCIQEDPSLRPSMRIINQMIEGVLPVPVPPPPYTSTSIC</sequence>
<evidence type="ECO:0000256" key="1">
    <source>
        <dbReference type="ARBA" id="ARBA00004479"/>
    </source>
</evidence>
<dbReference type="EC" id="2.7.11.1" evidence="18"/>
<name>A0A8K0GQZ0_9ROSA</name>
<keyword evidence="13" id="KW-1015">Disulfide bond</keyword>
<dbReference type="FunFam" id="3.30.200.20:FF:000059">
    <property type="entry name" value="S-receptor-like serine/threonine-protein kinase"/>
    <property type="match status" value="1"/>
</dbReference>
<dbReference type="PANTHER" id="PTHR47976">
    <property type="entry name" value="G-TYPE LECTIN S-RECEPTOR-LIKE SERINE/THREONINE-PROTEIN KINASE SD2-5"/>
    <property type="match status" value="1"/>
</dbReference>
<feature type="chain" id="PRO_5035466215" description="Receptor-like serine/threonine-protein kinase" evidence="21">
    <location>
        <begin position="20"/>
        <end position="699"/>
    </location>
</feature>
<dbReference type="InterPro" id="IPR000719">
    <property type="entry name" value="Prot_kinase_dom"/>
</dbReference>
<proteinExistence type="inferred from homology"/>
<evidence type="ECO:0000256" key="20">
    <source>
        <dbReference type="SAM" id="Phobius"/>
    </source>
</evidence>
<feature type="binding site" evidence="19">
    <location>
        <position position="435"/>
    </location>
    <ligand>
        <name>ATP</name>
        <dbReference type="ChEBI" id="CHEBI:30616"/>
    </ligand>
</feature>
<dbReference type="GO" id="GO:0004674">
    <property type="term" value="F:protein serine/threonine kinase activity"/>
    <property type="evidence" value="ECO:0007669"/>
    <property type="project" value="UniProtKB-KW"/>
</dbReference>
<evidence type="ECO:0000313" key="24">
    <source>
        <dbReference type="EMBL" id="KAF3434126.1"/>
    </source>
</evidence>
<keyword evidence="9 18" id="KW-0418">Kinase</keyword>
<feature type="domain" description="Protein kinase" evidence="22">
    <location>
        <begin position="403"/>
        <end position="684"/>
    </location>
</feature>